<protein>
    <submittedName>
        <fullName evidence="1">Uncharacterized protein</fullName>
    </submittedName>
</protein>
<keyword evidence="2" id="KW-1185">Reference proteome</keyword>
<sequence length="61" mass="7127">MQLEASGTRGDILIMWDKRIWEGEGFKWHLTGVYAPNNIVEKEETLWELGATRCLYTSPWV</sequence>
<organism evidence="1 2">
    <name type="scientific">Solanum commersonii</name>
    <name type="common">Commerson's wild potato</name>
    <name type="synonym">Commerson's nightshade</name>
    <dbReference type="NCBI Taxonomy" id="4109"/>
    <lineage>
        <taxon>Eukaryota</taxon>
        <taxon>Viridiplantae</taxon>
        <taxon>Streptophyta</taxon>
        <taxon>Embryophyta</taxon>
        <taxon>Tracheophyta</taxon>
        <taxon>Spermatophyta</taxon>
        <taxon>Magnoliopsida</taxon>
        <taxon>eudicotyledons</taxon>
        <taxon>Gunneridae</taxon>
        <taxon>Pentapetalae</taxon>
        <taxon>asterids</taxon>
        <taxon>lamiids</taxon>
        <taxon>Solanales</taxon>
        <taxon>Solanaceae</taxon>
        <taxon>Solanoideae</taxon>
        <taxon>Solaneae</taxon>
        <taxon>Solanum</taxon>
    </lineage>
</organism>
<evidence type="ECO:0000313" key="1">
    <source>
        <dbReference type="EMBL" id="KAG5586346.1"/>
    </source>
</evidence>
<dbReference type="EMBL" id="JACXVP010000009">
    <property type="protein sequence ID" value="KAG5586346.1"/>
    <property type="molecule type" value="Genomic_DNA"/>
</dbReference>
<dbReference type="Proteomes" id="UP000824120">
    <property type="component" value="Chromosome 9"/>
</dbReference>
<proteinExistence type="predicted"/>
<gene>
    <name evidence="1" type="ORF">H5410_046780</name>
</gene>
<dbReference type="OrthoDB" id="692400at2759"/>
<evidence type="ECO:0000313" key="2">
    <source>
        <dbReference type="Proteomes" id="UP000824120"/>
    </source>
</evidence>
<comment type="caution">
    <text evidence="1">The sequence shown here is derived from an EMBL/GenBank/DDBJ whole genome shotgun (WGS) entry which is preliminary data.</text>
</comment>
<reference evidence="1 2" key="1">
    <citation type="submission" date="2020-09" db="EMBL/GenBank/DDBJ databases">
        <title>De no assembly of potato wild relative species, Solanum commersonii.</title>
        <authorList>
            <person name="Cho K."/>
        </authorList>
    </citation>
    <scope>NUCLEOTIDE SEQUENCE [LARGE SCALE GENOMIC DNA]</scope>
    <source>
        <strain evidence="1">LZ3.2</strain>
        <tissue evidence="1">Leaf</tissue>
    </source>
</reference>
<name>A0A9J5XFA6_SOLCO</name>
<dbReference type="AlphaFoldDB" id="A0A9J5XFA6"/>
<accession>A0A9J5XFA6</accession>